<dbReference type="Gene3D" id="3.10.310.10">
    <property type="entry name" value="Diaminopimelate Epimerase, Chain A, domain 1"/>
    <property type="match status" value="2"/>
</dbReference>
<dbReference type="EMBL" id="CADCTZ010001823">
    <property type="protein sequence ID" value="CAA9421941.1"/>
    <property type="molecule type" value="Genomic_DNA"/>
</dbReference>
<accession>A0A6J4PX07</accession>
<dbReference type="PIRSF" id="PIRSF016184">
    <property type="entry name" value="PhzC_PhzF"/>
    <property type="match status" value="1"/>
</dbReference>
<dbReference type="InterPro" id="IPR003719">
    <property type="entry name" value="Phenazine_PhzF-like"/>
</dbReference>
<protein>
    <submittedName>
        <fullName evidence="2">Phenazine biosynthesis protein PhzF like</fullName>
    </submittedName>
</protein>
<dbReference type="SUPFAM" id="SSF54506">
    <property type="entry name" value="Diaminopimelate epimerase-like"/>
    <property type="match status" value="1"/>
</dbReference>
<dbReference type="GO" id="GO:0005737">
    <property type="term" value="C:cytoplasm"/>
    <property type="evidence" value="ECO:0007669"/>
    <property type="project" value="TreeGrafter"/>
</dbReference>
<gene>
    <name evidence="2" type="ORF">AVDCRST_MAG84-7234</name>
</gene>
<dbReference type="PANTHER" id="PTHR13774">
    <property type="entry name" value="PHENAZINE BIOSYNTHESIS PROTEIN"/>
    <property type="match status" value="1"/>
</dbReference>
<dbReference type="AlphaFoldDB" id="A0A6J4PX07"/>
<organism evidence="2">
    <name type="scientific">uncultured Microcoleus sp</name>
    <dbReference type="NCBI Taxonomy" id="259945"/>
    <lineage>
        <taxon>Bacteria</taxon>
        <taxon>Bacillati</taxon>
        <taxon>Cyanobacteriota</taxon>
        <taxon>Cyanophyceae</taxon>
        <taxon>Oscillatoriophycideae</taxon>
        <taxon>Oscillatoriales</taxon>
        <taxon>Microcoleaceae</taxon>
        <taxon>Microcoleus</taxon>
        <taxon>environmental samples</taxon>
    </lineage>
</organism>
<evidence type="ECO:0000313" key="2">
    <source>
        <dbReference type="EMBL" id="CAA9421941.1"/>
    </source>
</evidence>
<dbReference type="NCBIfam" id="TIGR00654">
    <property type="entry name" value="PhzF_family"/>
    <property type="match status" value="1"/>
</dbReference>
<dbReference type="PANTHER" id="PTHR13774:SF32">
    <property type="entry name" value="ANTISENSE-ENHANCING SEQUENCE 1"/>
    <property type="match status" value="1"/>
</dbReference>
<reference evidence="2" key="1">
    <citation type="submission" date="2020-02" db="EMBL/GenBank/DDBJ databases">
        <authorList>
            <person name="Meier V. D."/>
        </authorList>
    </citation>
    <scope>NUCLEOTIDE SEQUENCE</scope>
    <source>
        <strain evidence="2">AVDCRST_MAG84</strain>
    </source>
</reference>
<evidence type="ECO:0000256" key="1">
    <source>
        <dbReference type="PIRSR" id="PIRSR016184-1"/>
    </source>
</evidence>
<feature type="active site" evidence="1">
    <location>
        <position position="60"/>
    </location>
</feature>
<sequence>MKPLLHKLLLNEGNVNFYIVDVFAESKYAGNQLAVFCGAGVAELSEAQMLLIAREINYSETTFIRSPDPRDGGYDVRIFTPKKELPFAGHPTLGTAFVLQQEIIREKVDRVILNLAVGQIPVTFNYHNESADILWMRQNPPSFGQVLSAASLANVLNLEPDEIDANFPIQEVSTGVPFIIVPLKTLASLKKAQVNLDKYFELVDTMEAKEILIFCPETYSDLNDLSVRVFAHSLGIPEDPATGSANGCLAGYLVEYAYYGEAKIDVRVEQGYEIDRPSLLLLQAAQNEGEIAVLVGGKVVMVAKGEFV</sequence>
<dbReference type="GO" id="GO:0016853">
    <property type="term" value="F:isomerase activity"/>
    <property type="evidence" value="ECO:0007669"/>
    <property type="project" value="TreeGrafter"/>
</dbReference>
<name>A0A6J4PX07_9CYAN</name>
<dbReference type="Pfam" id="PF02567">
    <property type="entry name" value="PhzC-PhzF"/>
    <property type="match status" value="1"/>
</dbReference>
<proteinExistence type="predicted"/>